<evidence type="ECO:0000313" key="4">
    <source>
        <dbReference type="EMBL" id="KAK4127972.1"/>
    </source>
</evidence>
<dbReference type="InterPro" id="IPR012349">
    <property type="entry name" value="Split_barrel_FMN-bd"/>
</dbReference>
<accession>A0AAN6Z7J6</accession>
<dbReference type="GO" id="GO:0042602">
    <property type="term" value="F:riboflavin reductase (NADPH) activity"/>
    <property type="evidence" value="ECO:0007669"/>
    <property type="project" value="TreeGrafter"/>
</dbReference>
<feature type="domain" description="Flavin reductase like" evidence="3">
    <location>
        <begin position="124"/>
        <end position="314"/>
    </location>
</feature>
<organism evidence="4 5">
    <name type="scientific">Parathielavia appendiculata</name>
    <dbReference type="NCBI Taxonomy" id="2587402"/>
    <lineage>
        <taxon>Eukaryota</taxon>
        <taxon>Fungi</taxon>
        <taxon>Dikarya</taxon>
        <taxon>Ascomycota</taxon>
        <taxon>Pezizomycotina</taxon>
        <taxon>Sordariomycetes</taxon>
        <taxon>Sordariomycetidae</taxon>
        <taxon>Sordariales</taxon>
        <taxon>Chaetomiaceae</taxon>
        <taxon>Parathielavia</taxon>
    </lineage>
</organism>
<dbReference type="InterPro" id="IPR002563">
    <property type="entry name" value="Flavin_Rdtase-like_dom"/>
</dbReference>
<gene>
    <name evidence="4" type="ORF">N657DRAFT_688140</name>
</gene>
<proteinExistence type="predicted"/>
<sequence>MSRCRVLVGLAAERAPLSSLVSRRGHGSSGPADAVKLSLTVTSQPPSVYPWTSSPNAPSCRPTLLRRPFHTTSPASQRHRRPRTFHLTDPQPPTTHPHSSASPSKEDTTTEPTLPLPEQFRTVMRLLTHSVVVCTATHPSSSACHPPIPRAMTMSSFTSLALRPTPVVSFNIAVPSRTLDAVAASGRFNIHVLADDEAGAKVADWFAGGNAEGREVFEKLVQGGGVERVRFMPGSASAEDRVARGNEAPVLEGRGVLYVLKCRLLVDEPSHGLVKVRDHFIVLGEVLKIEDGSEAEREAEERFGLLYVDRRYRQLGDCITPIEKEAKGAIDRE</sequence>
<keyword evidence="1" id="KW-0560">Oxidoreductase</keyword>
<dbReference type="SMART" id="SM00903">
    <property type="entry name" value="Flavin_Reduct"/>
    <property type="match status" value="1"/>
</dbReference>
<dbReference type="EMBL" id="MU853224">
    <property type="protein sequence ID" value="KAK4127972.1"/>
    <property type="molecule type" value="Genomic_DNA"/>
</dbReference>
<feature type="compositionally biased region" description="Polar residues" evidence="2">
    <location>
        <begin position="47"/>
        <end position="57"/>
    </location>
</feature>
<comment type="caution">
    <text evidence="4">The sequence shown here is derived from an EMBL/GenBank/DDBJ whole genome shotgun (WGS) entry which is preliminary data.</text>
</comment>
<dbReference type="AlphaFoldDB" id="A0AAN6Z7J6"/>
<evidence type="ECO:0000256" key="2">
    <source>
        <dbReference type="SAM" id="MobiDB-lite"/>
    </source>
</evidence>
<dbReference type="InterPro" id="IPR050268">
    <property type="entry name" value="NADH-dep_flavin_reductase"/>
</dbReference>
<dbReference type="PANTHER" id="PTHR30466:SF1">
    <property type="entry name" value="FMN REDUCTASE (NADH) RUTF"/>
    <property type="match status" value="1"/>
</dbReference>
<evidence type="ECO:0000256" key="1">
    <source>
        <dbReference type="ARBA" id="ARBA00023002"/>
    </source>
</evidence>
<dbReference type="RefSeq" id="XP_062651743.1">
    <property type="nucleotide sequence ID" value="XM_062796923.1"/>
</dbReference>
<feature type="region of interest" description="Disordered" evidence="2">
    <location>
        <begin position="47"/>
        <end position="114"/>
    </location>
</feature>
<dbReference type="GeneID" id="87833691"/>
<dbReference type="Pfam" id="PF01613">
    <property type="entry name" value="Flavin_Reduct"/>
    <property type="match status" value="1"/>
</dbReference>
<dbReference type="PANTHER" id="PTHR30466">
    <property type="entry name" value="FLAVIN REDUCTASE"/>
    <property type="match status" value="1"/>
</dbReference>
<protein>
    <recommendedName>
        <fullName evidence="3">Flavin reductase like domain-containing protein</fullName>
    </recommendedName>
</protein>
<dbReference type="GO" id="GO:0010181">
    <property type="term" value="F:FMN binding"/>
    <property type="evidence" value="ECO:0007669"/>
    <property type="project" value="InterPro"/>
</dbReference>
<dbReference type="Proteomes" id="UP001302602">
    <property type="component" value="Unassembled WGS sequence"/>
</dbReference>
<evidence type="ECO:0000259" key="3">
    <source>
        <dbReference type="SMART" id="SM00903"/>
    </source>
</evidence>
<name>A0AAN6Z7J6_9PEZI</name>
<evidence type="ECO:0000313" key="5">
    <source>
        <dbReference type="Proteomes" id="UP001302602"/>
    </source>
</evidence>
<reference evidence="4" key="2">
    <citation type="submission" date="2023-05" db="EMBL/GenBank/DDBJ databases">
        <authorList>
            <consortium name="Lawrence Berkeley National Laboratory"/>
            <person name="Steindorff A."/>
            <person name="Hensen N."/>
            <person name="Bonometti L."/>
            <person name="Westerberg I."/>
            <person name="Brannstrom I.O."/>
            <person name="Guillou S."/>
            <person name="Cros-Aarteil S."/>
            <person name="Calhoun S."/>
            <person name="Haridas S."/>
            <person name="Kuo A."/>
            <person name="Mondo S."/>
            <person name="Pangilinan J."/>
            <person name="Riley R."/>
            <person name="Labutti K."/>
            <person name="Andreopoulos B."/>
            <person name="Lipzen A."/>
            <person name="Chen C."/>
            <person name="Yanf M."/>
            <person name="Daum C."/>
            <person name="Ng V."/>
            <person name="Clum A."/>
            <person name="Ohm R."/>
            <person name="Martin F."/>
            <person name="Silar P."/>
            <person name="Natvig D."/>
            <person name="Lalanne C."/>
            <person name="Gautier V."/>
            <person name="Ament-Velasquez S.L."/>
            <person name="Kruys A."/>
            <person name="Hutchinson M.I."/>
            <person name="Powell A.J."/>
            <person name="Barry K."/>
            <person name="Miller A.N."/>
            <person name="Grigoriev I.V."/>
            <person name="Debuchy R."/>
            <person name="Gladieux P."/>
            <person name="Thoren M.H."/>
            <person name="Johannesson H."/>
        </authorList>
    </citation>
    <scope>NUCLEOTIDE SEQUENCE</scope>
    <source>
        <strain evidence="4">CBS 731.68</strain>
    </source>
</reference>
<keyword evidence="5" id="KW-1185">Reference proteome</keyword>
<dbReference type="Gene3D" id="2.30.110.10">
    <property type="entry name" value="Electron Transport, Fmn-binding Protein, Chain A"/>
    <property type="match status" value="1"/>
</dbReference>
<reference evidence="4" key="1">
    <citation type="journal article" date="2023" name="Mol. Phylogenet. Evol.">
        <title>Genome-scale phylogeny and comparative genomics of the fungal order Sordariales.</title>
        <authorList>
            <person name="Hensen N."/>
            <person name="Bonometti L."/>
            <person name="Westerberg I."/>
            <person name="Brannstrom I.O."/>
            <person name="Guillou S."/>
            <person name="Cros-Aarteil S."/>
            <person name="Calhoun S."/>
            <person name="Haridas S."/>
            <person name="Kuo A."/>
            <person name="Mondo S."/>
            <person name="Pangilinan J."/>
            <person name="Riley R."/>
            <person name="LaButti K."/>
            <person name="Andreopoulos B."/>
            <person name="Lipzen A."/>
            <person name="Chen C."/>
            <person name="Yan M."/>
            <person name="Daum C."/>
            <person name="Ng V."/>
            <person name="Clum A."/>
            <person name="Steindorff A."/>
            <person name="Ohm R.A."/>
            <person name="Martin F."/>
            <person name="Silar P."/>
            <person name="Natvig D.O."/>
            <person name="Lalanne C."/>
            <person name="Gautier V."/>
            <person name="Ament-Velasquez S.L."/>
            <person name="Kruys A."/>
            <person name="Hutchinson M.I."/>
            <person name="Powell A.J."/>
            <person name="Barry K."/>
            <person name="Miller A.N."/>
            <person name="Grigoriev I.V."/>
            <person name="Debuchy R."/>
            <person name="Gladieux P."/>
            <person name="Hiltunen Thoren M."/>
            <person name="Johannesson H."/>
        </authorList>
    </citation>
    <scope>NUCLEOTIDE SEQUENCE</scope>
    <source>
        <strain evidence="4">CBS 731.68</strain>
    </source>
</reference>
<dbReference type="SUPFAM" id="SSF50475">
    <property type="entry name" value="FMN-binding split barrel"/>
    <property type="match status" value="1"/>
</dbReference>